<evidence type="ECO:0000259" key="2">
    <source>
        <dbReference type="Pfam" id="PF12671"/>
    </source>
</evidence>
<reference evidence="3 5" key="1">
    <citation type="journal article" date="2023" name="Microb. Genom.">
        <title>Mesoterricola silvestris gen. nov., sp. nov., Mesoterricola sediminis sp. nov., Geothrix oryzae sp. nov., Geothrix edaphica sp. nov., Geothrix rubra sp. nov., and Geothrix limicola sp. nov., six novel members of Acidobacteriota isolated from soils.</title>
        <authorList>
            <person name="Weisberg A.J."/>
            <person name="Pearce E."/>
            <person name="Kramer C.G."/>
            <person name="Chang J.H."/>
            <person name="Clarke C.R."/>
        </authorList>
    </citation>
    <scope>NUCLEOTIDE SEQUENCE</scope>
    <source>
        <strain evidence="4 5">NB05-1H</strain>
        <strain evidence="3">NRRL_B-16521</strain>
    </source>
</reference>
<dbReference type="InterPro" id="IPR024301">
    <property type="entry name" value="Amidase_6"/>
</dbReference>
<dbReference type="EMBL" id="JARAWC010000091">
    <property type="protein sequence ID" value="MDX2967255.1"/>
    <property type="molecule type" value="Genomic_DNA"/>
</dbReference>
<dbReference type="AlphaFoldDB" id="A0AAP6BMD4"/>
<dbReference type="PANTHER" id="PTHR40032">
    <property type="entry name" value="EXPORTED PROTEIN-RELATED"/>
    <property type="match status" value="1"/>
</dbReference>
<sequence length="390" mass="41927">MTEGTTELFGALAEAVIERRTAALLDTPAPAALTAKLATSTRGPVHLSSATVAEEDAVVGELADLKKELAEIPEAYTAAETATTVDSVKVDGTTATVVVTEDTALTYKQIHGDEPPTTEFQAEHRFVYSLGADGTWALTASEPVNTSGPAPINQVAVSPADLTVPEPAEEANVEDGTEDPDDGPALPPGTGDKPGDTAEDPAPLVGPLSSDTRRVSVKNLGEEPQKSADGVALAASYNYSAMAKYAEKYWKNYNSAYRKFDGKGGDCTNFISQSLRAGGWKNKSGWYRNANYWWYNSSNQTYSWTGVDHWATFAKKSGRTSILGNVYNMGIGDILQMDFNRAGGKDHSMIATHLANGQPYLTYHSNNTYRRSMASIVKAYPNATYYAHRT</sequence>
<dbReference type="Proteomes" id="UP001282288">
    <property type="component" value="Unassembled WGS sequence"/>
</dbReference>
<name>A0AAP6BMD4_9ACTN</name>
<feature type="domain" description="Putative amidase" evidence="2">
    <location>
        <begin position="236"/>
        <end position="386"/>
    </location>
</feature>
<evidence type="ECO:0000313" key="3">
    <source>
        <dbReference type="EMBL" id="MDX2967255.1"/>
    </source>
</evidence>
<gene>
    <name evidence="3" type="ORF">PV399_47315</name>
    <name evidence="4" type="ORF">PV666_50625</name>
</gene>
<accession>A0AAP6BMD4</accession>
<feature type="region of interest" description="Disordered" evidence="1">
    <location>
        <begin position="167"/>
        <end position="212"/>
    </location>
</feature>
<evidence type="ECO:0000313" key="4">
    <source>
        <dbReference type="EMBL" id="MDX3026057.1"/>
    </source>
</evidence>
<protein>
    <submittedName>
        <fullName evidence="3">Amidase domain-containing protein</fullName>
    </submittedName>
</protein>
<proteinExistence type="predicted"/>
<dbReference type="Proteomes" id="UP001272987">
    <property type="component" value="Unassembled WGS sequence"/>
</dbReference>
<dbReference type="EMBL" id="JARAWP010000067">
    <property type="protein sequence ID" value="MDX3026057.1"/>
    <property type="molecule type" value="Genomic_DNA"/>
</dbReference>
<organism evidence="3 6">
    <name type="scientific">Streptomyces acidiscabies</name>
    <dbReference type="NCBI Taxonomy" id="42234"/>
    <lineage>
        <taxon>Bacteria</taxon>
        <taxon>Bacillati</taxon>
        <taxon>Actinomycetota</taxon>
        <taxon>Actinomycetes</taxon>
        <taxon>Kitasatosporales</taxon>
        <taxon>Streptomycetaceae</taxon>
        <taxon>Streptomyces</taxon>
    </lineage>
</organism>
<comment type="caution">
    <text evidence="3">The sequence shown here is derived from an EMBL/GenBank/DDBJ whole genome shotgun (WGS) entry which is preliminary data.</text>
</comment>
<feature type="compositionally biased region" description="Acidic residues" evidence="1">
    <location>
        <begin position="167"/>
        <end position="182"/>
    </location>
</feature>
<dbReference type="Pfam" id="PF12671">
    <property type="entry name" value="Amidase_6"/>
    <property type="match status" value="1"/>
</dbReference>
<evidence type="ECO:0000313" key="5">
    <source>
        <dbReference type="Proteomes" id="UP001272987"/>
    </source>
</evidence>
<dbReference type="RefSeq" id="WP_010358367.1">
    <property type="nucleotide sequence ID" value="NZ_BCMK01000141.1"/>
</dbReference>
<dbReference type="GeneID" id="69810958"/>
<keyword evidence="5" id="KW-1185">Reference proteome</keyword>
<evidence type="ECO:0000256" key="1">
    <source>
        <dbReference type="SAM" id="MobiDB-lite"/>
    </source>
</evidence>
<evidence type="ECO:0000313" key="6">
    <source>
        <dbReference type="Proteomes" id="UP001282288"/>
    </source>
</evidence>
<dbReference type="PANTHER" id="PTHR40032:SF1">
    <property type="entry name" value="EXPORTED PROTEIN"/>
    <property type="match status" value="1"/>
</dbReference>